<dbReference type="Gene3D" id="3.30.310.210">
    <property type="match status" value="1"/>
</dbReference>
<dbReference type="EMBL" id="KZ308181">
    <property type="protein sequence ID" value="KAG8223970.1"/>
    <property type="molecule type" value="Genomic_DNA"/>
</dbReference>
<dbReference type="SUPFAM" id="SSF54791">
    <property type="entry name" value="Eukaryotic type KH-domain (KH-domain type I)"/>
    <property type="match status" value="4"/>
</dbReference>
<dbReference type="GO" id="GO:0006417">
    <property type="term" value="P:regulation of translation"/>
    <property type="evidence" value="ECO:0007669"/>
    <property type="project" value="UniProtKB-KW"/>
</dbReference>
<dbReference type="PROSITE" id="PS50102">
    <property type="entry name" value="RRM"/>
    <property type="match status" value="1"/>
</dbReference>
<feature type="compositionally biased region" description="Gly residues" evidence="8">
    <location>
        <begin position="327"/>
        <end position="343"/>
    </location>
</feature>
<evidence type="ECO:0000256" key="8">
    <source>
        <dbReference type="SAM" id="MobiDB-lite"/>
    </source>
</evidence>
<accession>A0A8K0NTD7</accession>
<feature type="non-terminal residue" evidence="10">
    <location>
        <position position="640"/>
    </location>
</feature>
<dbReference type="AlphaFoldDB" id="A0A8K0NTD7"/>
<evidence type="ECO:0000259" key="9">
    <source>
        <dbReference type="PROSITE" id="PS50102"/>
    </source>
</evidence>
<evidence type="ECO:0000256" key="5">
    <source>
        <dbReference type="ARBA" id="ARBA00022845"/>
    </source>
</evidence>
<sequence length="640" mass="67377">MRSLLLVIVSNFNRLFLRGSNTKIVVSNIPPHVRFEDLEPLLTPFGPLQNCEKISGGRGGDGAPQAVQIGYESLEQAQQAVNQLNGCEFEGAALKVELAMERGGGRGGRGGRGGPRTGLIPFSNMPLATRQTDFPLRQTDFPLRILVQSDMVGAIIGRQGSTIRQITQQTRARVDVHRKDNIGSLEKAITIYGNPENCTNACKRILEVMLQEASSTNKGEISLKILAHNNLIGRIIGKGGNTIKRIMQDTDTKITVSSITEISNFNLERIITVKGSIENMSKAEAMISAKLRQSYENDLQAMAPQSLMFPGLHPMAMMSTAGMGFPSRGGGGGGGSAGTGGGPGPFPPGPSGLYGSAPPPHHPHYPSMYPSPMGPPPVGAQGPPGSQHGADVQETTYLYIPNNAVGAIIGTKGTHIRNIIRFSGASVKIAPLEQEKGAPGGPMGEGNQMQQAQQQGVMGPQAERRVTIVGSPEAQWKAQYLIFEKMREEGFVGGGGAEEVRLTVEIMVPSSQVGRIIGKGGQNVRELQRMTGSVVKLPPEQPTSSAGASGQGSPSSSLAPSHTQGEETTVHIIGPFYSVQSAQRRIRAMVMQAQPAGAGRRGGGSGDRMGQERGGSGGSNSGSTSGNRRVGMSGKAECGP</sequence>
<evidence type="ECO:0000256" key="4">
    <source>
        <dbReference type="ARBA" id="ARBA00022816"/>
    </source>
</evidence>
<evidence type="ECO:0000256" key="1">
    <source>
        <dbReference type="ARBA" id="ARBA00009094"/>
    </source>
</evidence>
<dbReference type="CDD" id="cd22403">
    <property type="entry name" value="KH-I_IGF2BP_rpt4"/>
    <property type="match status" value="1"/>
</dbReference>
<feature type="domain" description="RRM" evidence="9">
    <location>
        <begin position="22"/>
        <end position="101"/>
    </location>
</feature>
<dbReference type="PANTHER" id="PTHR10288">
    <property type="entry name" value="KH DOMAIN CONTAINING RNA BINDING PROTEIN"/>
    <property type="match status" value="1"/>
</dbReference>
<feature type="region of interest" description="Disordered" evidence="8">
    <location>
        <begin position="102"/>
        <end position="123"/>
    </location>
</feature>
<dbReference type="InterPro" id="IPR012677">
    <property type="entry name" value="Nucleotide-bd_a/b_plait_sf"/>
</dbReference>
<dbReference type="PROSITE" id="PS50084">
    <property type="entry name" value="KH_TYPE_1"/>
    <property type="match status" value="4"/>
</dbReference>
<feature type="compositionally biased region" description="Low complexity" evidence="8">
    <location>
        <begin position="621"/>
        <end position="631"/>
    </location>
</feature>
<dbReference type="SUPFAM" id="SSF54928">
    <property type="entry name" value="RNA-binding domain, RBD"/>
    <property type="match status" value="1"/>
</dbReference>
<dbReference type="Pfam" id="PF00013">
    <property type="entry name" value="KH_1"/>
    <property type="match status" value="4"/>
</dbReference>
<dbReference type="Proteomes" id="UP000792457">
    <property type="component" value="Unassembled WGS sequence"/>
</dbReference>
<feature type="compositionally biased region" description="Gly residues" evidence="8">
    <location>
        <begin position="105"/>
        <end position="116"/>
    </location>
</feature>
<evidence type="ECO:0000256" key="3">
    <source>
        <dbReference type="ARBA" id="ARBA00022737"/>
    </source>
</evidence>
<evidence type="ECO:0000256" key="6">
    <source>
        <dbReference type="ARBA" id="ARBA00022884"/>
    </source>
</evidence>
<dbReference type="OrthoDB" id="752362at2759"/>
<dbReference type="Pfam" id="PF00076">
    <property type="entry name" value="RRM_1"/>
    <property type="match status" value="1"/>
</dbReference>
<feature type="compositionally biased region" description="Low complexity" evidence="8">
    <location>
        <begin position="542"/>
        <end position="561"/>
    </location>
</feature>
<gene>
    <name evidence="10" type="ORF">J437_LFUL005583</name>
</gene>
<dbReference type="InterPro" id="IPR004087">
    <property type="entry name" value="KH_dom"/>
</dbReference>
<evidence type="ECO:0000256" key="7">
    <source>
        <dbReference type="PROSITE-ProRule" id="PRU00176"/>
    </source>
</evidence>
<dbReference type="SMART" id="SM00360">
    <property type="entry name" value="RRM"/>
    <property type="match status" value="1"/>
</dbReference>
<dbReference type="GO" id="GO:0003723">
    <property type="term" value="F:RNA binding"/>
    <property type="evidence" value="ECO:0007669"/>
    <property type="project" value="UniProtKB-UniRule"/>
</dbReference>
<dbReference type="InterPro" id="IPR036612">
    <property type="entry name" value="KH_dom_type_1_sf"/>
</dbReference>
<name>A0A8K0NTD7_LADFU</name>
<dbReference type="CDD" id="cd22402">
    <property type="entry name" value="KH-I_IGF2BP_rpt3"/>
    <property type="match status" value="1"/>
</dbReference>
<evidence type="ECO:0000313" key="11">
    <source>
        <dbReference type="Proteomes" id="UP000792457"/>
    </source>
</evidence>
<dbReference type="Gene3D" id="3.30.1370.10">
    <property type="entry name" value="K Homology domain, type 1"/>
    <property type="match status" value="2"/>
</dbReference>
<reference evidence="10" key="2">
    <citation type="submission" date="2017-10" db="EMBL/GenBank/DDBJ databases">
        <title>Ladona fulva Genome sequencing and assembly.</title>
        <authorList>
            <person name="Murali S."/>
            <person name="Richards S."/>
            <person name="Bandaranaike D."/>
            <person name="Bellair M."/>
            <person name="Blankenburg K."/>
            <person name="Chao H."/>
            <person name="Dinh H."/>
            <person name="Doddapaneni H."/>
            <person name="Dugan-Rocha S."/>
            <person name="Elkadiri S."/>
            <person name="Gnanaolivu R."/>
            <person name="Hernandez B."/>
            <person name="Skinner E."/>
            <person name="Javaid M."/>
            <person name="Lee S."/>
            <person name="Li M."/>
            <person name="Ming W."/>
            <person name="Munidasa M."/>
            <person name="Muniz J."/>
            <person name="Nguyen L."/>
            <person name="Hughes D."/>
            <person name="Osuji N."/>
            <person name="Pu L.-L."/>
            <person name="Puazo M."/>
            <person name="Qu C."/>
            <person name="Quiroz J."/>
            <person name="Raj R."/>
            <person name="Weissenberger G."/>
            <person name="Xin Y."/>
            <person name="Zou X."/>
            <person name="Han Y."/>
            <person name="Worley K."/>
            <person name="Muzny D."/>
            <person name="Gibbs R."/>
        </authorList>
    </citation>
    <scope>NUCLEOTIDE SEQUENCE</scope>
    <source>
        <strain evidence="10">Sampled in the wild</strain>
    </source>
</reference>
<proteinExistence type="inferred from homology"/>
<dbReference type="CDD" id="cd22401">
    <property type="entry name" value="KH-I_IGF2BP_rpt2"/>
    <property type="match status" value="1"/>
</dbReference>
<evidence type="ECO:0000256" key="2">
    <source>
        <dbReference type="ARBA" id="ARBA00022448"/>
    </source>
</evidence>
<keyword evidence="5" id="KW-0810">Translation regulation</keyword>
<evidence type="ECO:0000313" key="10">
    <source>
        <dbReference type="EMBL" id="KAG8223970.1"/>
    </source>
</evidence>
<feature type="region of interest" description="Disordered" evidence="8">
    <location>
        <begin position="323"/>
        <end position="390"/>
    </location>
</feature>
<dbReference type="InterPro" id="IPR000504">
    <property type="entry name" value="RRM_dom"/>
</dbReference>
<feature type="compositionally biased region" description="Gly residues" evidence="8">
    <location>
        <begin position="599"/>
        <end position="620"/>
    </location>
</feature>
<dbReference type="Gene3D" id="3.30.70.330">
    <property type="match status" value="1"/>
</dbReference>
<dbReference type="InterPro" id="IPR004088">
    <property type="entry name" value="KH_dom_type_1"/>
</dbReference>
<keyword evidence="11" id="KW-1185">Reference proteome</keyword>
<keyword evidence="2" id="KW-0813">Transport</keyword>
<reference evidence="10" key="1">
    <citation type="submission" date="2013-04" db="EMBL/GenBank/DDBJ databases">
        <authorList>
            <person name="Qu J."/>
            <person name="Murali S.C."/>
            <person name="Bandaranaike D."/>
            <person name="Bellair M."/>
            <person name="Blankenburg K."/>
            <person name="Chao H."/>
            <person name="Dinh H."/>
            <person name="Doddapaneni H."/>
            <person name="Downs B."/>
            <person name="Dugan-Rocha S."/>
            <person name="Elkadiri S."/>
            <person name="Gnanaolivu R.D."/>
            <person name="Hernandez B."/>
            <person name="Javaid M."/>
            <person name="Jayaseelan J.C."/>
            <person name="Lee S."/>
            <person name="Li M."/>
            <person name="Ming W."/>
            <person name="Munidasa M."/>
            <person name="Muniz J."/>
            <person name="Nguyen L."/>
            <person name="Ongeri F."/>
            <person name="Osuji N."/>
            <person name="Pu L.-L."/>
            <person name="Puazo M."/>
            <person name="Qu C."/>
            <person name="Quiroz J."/>
            <person name="Raj R."/>
            <person name="Weissenberger G."/>
            <person name="Xin Y."/>
            <person name="Zou X."/>
            <person name="Han Y."/>
            <person name="Richards S."/>
            <person name="Worley K."/>
            <person name="Muzny D."/>
            <person name="Gibbs R."/>
        </authorList>
    </citation>
    <scope>NUCLEOTIDE SEQUENCE</scope>
    <source>
        <strain evidence="10">Sampled in the wild</strain>
    </source>
</reference>
<feature type="region of interest" description="Disordered" evidence="8">
    <location>
        <begin position="535"/>
        <end position="566"/>
    </location>
</feature>
<dbReference type="GO" id="GO:0051028">
    <property type="term" value="P:mRNA transport"/>
    <property type="evidence" value="ECO:0007669"/>
    <property type="project" value="UniProtKB-KW"/>
</dbReference>
<dbReference type="SMART" id="SM00322">
    <property type="entry name" value="KH"/>
    <property type="match status" value="4"/>
</dbReference>
<organism evidence="10 11">
    <name type="scientific">Ladona fulva</name>
    <name type="common">Scarce chaser dragonfly</name>
    <name type="synonym">Libellula fulva</name>
    <dbReference type="NCBI Taxonomy" id="123851"/>
    <lineage>
        <taxon>Eukaryota</taxon>
        <taxon>Metazoa</taxon>
        <taxon>Ecdysozoa</taxon>
        <taxon>Arthropoda</taxon>
        <taxon>Hexapoda</taxon>
        <taxon>Insecta</taxon>
        <taxon>Pterygota</taxon>
        <taxon>Palaeoptera</taxon>
        <taxon>Odonata</taxon>
        <taxon>Epiprocta</taxon>
        <taxon>Anisoptera</taxon>
        <taxon>Libelluloidea</taxon>
        <taxon>Libellulidae</taxon>
        <taxon>Ladona</taxon>
    </lineage>
</organism>
<protein>
    <recommendedName>
        <fullName evidence="9">RRM domain-containing protein</fullName>
    </recommendedName>
</protein>
<feature type="region of interest" description="Disordered" evidence="8">
    <location>
        <begin position="593"/>
        <end position="640"/>
    </location>
</feature>
<keyword evidence="3" id="KW-0677">Repeat</keyword>
<keyword evidence="6 7" id="KW-0694">RNA-binding</keyword>
<keyword evidence="4" id="KW-0509">mRNA transport</keyword>
<comment type="similarity">
    <text evidence="1">Belongs to the RRM IMP/VICKZ family.</text>
</comment>
<dbReference type="CDD" id="cd22400">
    <property type="entry name" value="KH-I_IGF2BP_rpt1"/>
    <property type="match status" value="1"/>
</dbReference>
<dbReference type="InterPro" id="IPR035979">
    <property type="entry name" value="RBD_domain_sf"/>
</dbReference>
<comment type="caution">
    <text evidence="10">The sequence shown here is derived from an EMBL/GenBank/DDBJ whole genome shotgun (WGS) entry which is preliminary data.</text>
</comment>